<keyword evidence="3" id="KW-1185">Reference proteome</keyword>
<dbReference type="RefSeq" id="WP_212538601.1">
    <property type="nucleotide sequence ID" value="NZ_JAGTUU010000010.1"/>
</dbReference>
<accession>A0A8J8BA84</accession>
<reference evidence="2" key="1">
    <citation type="submission" date="2021-04" db="EMBL/GenBank/DDBJ databases">
        <authorList>
            <person name="Yoon J."/>
        </authorList>
    </citation>
    <scope>NUCLEOTIDE SEQUENCE</scope>
    <source>
        <strain evidence="2">KMU-90</strain>
    </source>
</reference>
<dbReference type="Proteomes" id="UP000681356">
    <property type="component" value="Unassembled WGS sequence"/>
</dbReference>
<comment type="caution">
    <text evidence="2">The sequence shown here is derived from an EMBL/GenBank/DDBJ whole genome shotgun (WGS) entry which is preliminary data.</text>
</comment>
<organism evidence="2 3">
    <name type="scientific">Thetidibacter halocola</name>
    <dbReference type="NCBI Taxonomy" id="2827239"/>
    <lineage>
        <taxon>Bacteria</taxon>
        <taxon>Pseudomonadati</taxon>
        <taxon>Pseudomonadota</taxon>
        <taxon>Alphaproteobacteria</taxon>
        <taxon>Rhodobacterales</taxon>
        <taxon>Roseobacteraceae</taxon>
        <taxon>Thetidibacter</taxon>
    </lineage>
</organism>
<sequence length="243" mass="26184">MKAGSIARVMAAVLIFQLGIGAFLVIADINLAAPRLPFSAPDAPRLTEPVRPGDQRRLYTPERDRPAVQPLRDAGELPDRLTLTQEDGQWRLEGTIAPGDAGRIITQIGGQAPETLILQSPGGAVHEALILGRFLRDRGIGTTVLAGEICLSACPYILAGGTPRQIDSDAAIGVHQHSFGENTFLPAFLAVEDIQRGQGEVMVYLDDMGIDPMVMSHALSTPADEIYILLPEELRRYGFLPEG</sequence>
<evidence type="ECO:0000256" key="1">
    <source>
        <dbReference type="SAM" id="MobiDB-lite"/>
    </source>
</evidence>
<dbReference type="AlphaFoldDB" id="A0A8J8BA84"/>
<dbReference type="Gene3D" id="3.90.226.10">
    <property type="entry name" value="2-enoyl-CoA Hydratase, Chain A, domain 1"/>
    <property type="match status" value="1"/>
</dbReference>
<dbReference type="SUPFAM" id="SSF52096">
    <property type="entry name" value="ClpP/crotonase"/>
    <property type="match status" value="1"/>
</dbReference>
<evidence type="ECO:0000313" key="3">
    <source>
        <dbReference type="Proteomes" id="UP000681356"/>
    </source>
</evidence>
<dbReference type="EMBL" id="JAGTUU010000010">
    <property type="protein sequence ID" value="MBS0126649.1"/>
    <property type="molecule type" value="Genomic_DNA"/>
</dbReference>
<dbReference type="InterPro" id="IPR029045">
    <property type="entry name" value="ClpP/crotonase-like_dom_sf"/>
</dbReference>
<feature type="region of interest" description="Disordered" evidence="1">
    <location>
        <begin position="41"/>
        <end position="69"/>
    </location>
</feature>
<protein>
    <submittedName>
        <fullName evidence="2">Uncharacterized protein</fullName>
    </submittedName>
</protein>
<name>A0A8J8BA84_9RHOB</name>
<proteinExistence type="predicted"/>
<gene>
    <name evidence="2" type="ORF">KB874_21440</name>
</gene>
<feature type="compositionally biased region" description="Basic and acidic residues" evidence="1">
    <location>
        <begin position="51"/>
        <end position="66"/>
    </location>
</feature>
<evidence type="ECO:0000313" key="2">
    <source>
        <dbReference type="EMBL" id="MBS0126649.1"/>
    </source>
</evidence>